<evidence type="ECO:0000256" key="3">
    <source>
        <dbReference type="ARBA" id="ARBA00023163"/>
    </source>
</evidence>
<dbReference type="PROSITE" id="PS50949">
    <property type="entry name" value="HTH_GNTR"/>
    <property type="match status" value="1"/>
</dbReference>
<evidence type="ECO:0000313" key="7">
    <source>
        <dbReference type="Proteomes" id="UP000249590"/>
    </source>
</evidence>
<dbReference type="SMART" id="SM00866">
    <property type="entry name" value="UTRA"/>
    <property type="match status" value="1"/>
</dbReference>
<dbReference type="PANTHER" id="PTHR44846">
    <property type="entry name" value="MANNOSYL-D-GLYCERATE TRANSPORT/METABOLISM SYSTEM REPRESSOR MNGR-RELATED"/>
    <property type="match status" value="1"/>
</dbReference>
<dbReference type="CDD" id="cd07377">
    <property type="entry name" value="WHTH_GntR"/>
    <property type="match status" value="1"/>
</dbReference>
<dbReference type="AlphaFoldDB" id="A0A8B2NUM0"/>
<dbReference type="PRINTS" id="PR00035">
    <property type="entry name" value="HTHGNTR"/>
</dbReference>
<dbReference type="InterPro" id="IPR000524">
    <property type="entry name" value="Tscrpt_reg_HTH_GntR"/>
</dbReference>
<dbReference type="Pfam" id="PF00392">
    <property type="entry name" value="GntR"/>
    <property type="match status" value="1"/>
</dbReference>
<dbReference type="SUPFAM" id="SSF46785">
    <property type="entry name" value="Winged helix' DNA-binding domain"/>
    <property type="match status" value="1"/>
</dbReference>
<dbReference type="InterPro" id="IPR011663">
    <property type="entry name" value="UTRA"/>
</dbReference>
<dbReference type="InterPro" id="IPR028978">
    <property type="entry name" value="Chorismate_lyase_/UTRA_dom_sf"/>
</dbReference>
<feature type="region of interest" description="Disordered" evidence="4">
    <location>
        <begin position="1"/>
        <end position="21"/>
    </location>
</feature>
<organism evidence="6 7">
    <name type="scientific">Acuticoccus sediminis</name>
    <dbReference type="NCBI Taxonomy" id="2184697"/>
    <lineage>
        <taxon>Bacteria</taxon>
        <taxon>Pseudomonadati</taxon>
        <taxon>Pseudomonadota</taxon>
        <taxon>Alphaproteobacteria</taxon>
        <taxon>Hyphomicrobiales</taxon>
        <taxon>Amorphaceae</taxon>
        <taxon>Acuticoccus</taxon>
    </lineage>
</organism>
<dbReference type="InterPro" id="IPR036390">
    <property type="entry name" value="WH_DNA-bd_sf"/>
</dbReference>
<sequence>MLCQDRRTERRTGRAERAMRRSDQVAQDMIEAFQRGAYAIGDALPPEAELCRQFNVSRATVRTALSQLQALGLVHRHQGAATRVTATEVAPVYVHSMRAAGDLMNFAGPTVREVHLIEPMIADEDFACELDNRPGRRWIRVGQTRHVEGRPRPVSWTDVYIAKEYGDIAEEVPTYGGLVYTLLEKRHGVITKEIRQTIVATNLTDELAGILDAAPGESALKLTRRYIDMQDRCSLVAISMLPSSAFSYEITLTRQV</sequence>
<dbReference type="InterPro" id="IPR036388">
    <property type="entry name" value="WH-like_DNA-bd_sf"/>
</dbReference>
<keyword evidence="3" id="KW-0804">Transcription</keyword>
<evidence type="ECO:0000256" key="2">
    <source>
        <dbReference type="ARBA" id="ARBA00023125"/>
    </source>
</evidence>
<evidence type="ECO:0000256" key="4">
    <source>
        <dbReference type="SAM" id="MobiDB-lite"/>
    </source>
</evidence>
<protein>
    <recommendedName>
        <fullName evidence="5">HTH gntR-type domain-containing protein</fullName>
    </recommendedName>
</protein>
<feature type="domain" description="HTH gntR-type" evidence="5">
    <location>
        <begin position="19"/>
        <end position="87"/>
    </location>
</feature>
<evidence type="ECO:0000256" key="1">
    <source>
        <dbReference type="ARBA" id="ARBA00023015"/>
    </source>
</evidence>
<keyword evidence="7" id="KW-1185">Reference proteome</keyword>
<dbReference type="GO" id="GO:0045892">
    <property type="term" value="P:negative regulation of DNA-templated transcription"/>
    <property type="evidence" value="ECO:0007669"/>
    <property type="project" value="TreeGrafter"/>
</dbReference>
<reference evidence="6 7" key="1">
    <citation type="submission" date="2018-05" db="EMBL/GenBank/DDBJ databases">
        <title>Acuticoccus sediminis sp. nov., isolated from deep-sea sediment of Indian Ocean.</title>
        <authorList>
            <person name="Liu X."/>
            <person name="Lai Q."/>
            <person name="Du Y."/>
            <person name="Sun F."/>
            <person name="Zhang X."/>
            <person name="Wang S."/>
            <person name="Shao Z."/>
        </authorList>
    </citation>
    <scope>NUCLEOTIDE SEQUENCE [LARGE SCALE GENOMIC DNA]</scope>
    <source>
        <strain evidence="6 7">PTG4-2</strain>
    </source>
</reference>
<dbReference type="EMBL" id="QHHQ01000002">
    <property type="protein sequence ID" value="RAI01988.1"/>
    <property type="molecule type" value="Genomic_DNA"/>
</dbReference>
<dbReference type="PANTHER" id="PTHR44846:SF1">
    <property type="entry name" value="MANNOSYL-D-GLYCERATE TRANSPORT_METABOLISM SYSTEM REPRESSOR MNGR-RELATED"/>
    <property type="match status" value="1"/>
</dbReference>
<comment type="caution">
    <text evidence="6">The sequence shown here is derived from an EMBL/GenBank/DDBJ whole genome shotgun (WGS) entry which is preliminary data.</text>
</comment>
<keyword evidence="2" id="KW-0238">DNA-binding</keyword>
<dbReference type="GO" id="GO:0003700">
    <property type="term" value="F:DNA-binding transcription factor activity"/>
    <property type="evidence" value="ECO:0007669"/>
    <property type="project" value="InterPro"/>
</dbReference>
<accession>A0A8B2NUM0</accession>
<dbReference type="GO" id="GO:0003677">
    <property type="term" value="F:DNA binding"/>
    <property type="evidence" value="ECO:0007669"/>
    <property type="project" value="UniProtKB-KW"/>
</dbReference>
<gene>
    <name evidence="6" type="ORF">DLJ53_11420</name>
</gene>
<evidence type="ECO:0000313" key="6">
    <source>
        <dbReference type="EMBL" id="RAI01988.1"/>
    </source>
</evidence>
<evidence type="ECO:0000259" key="5">
    <source>
        <dbReference type="PROSITE" id="PS50949"/>
    </source>
</evidence>
<dbReference type="SMART" id="SM00345">
    <property type="entry name" value="HTH_GNTR"/>
    <property type="match status" value="1"/>
</dbReference>
<proteinExistence type="predicted"/>
<dbReference type="Gene3D" id="1.10.10.10">
    <property type="entry name" value="Winged helix-like DNA-binding domain superfamily/Winged helix DNA-binding domain"/>
    <property type="match status" value="1"/>
</dbReference>
<dbReference type="Pfam" id="PF07702">
    <property type="entry name" value="UTRA"/>
    <property type="match status" value="1"/>
</dbReference>
<name>A0A8B2NUM0_9HYPH</name>
<keyword evidence="1" id="KW-0805">Transcription regulation</keyword>
<dbReference type="Proteomes" id="UP000249590">
    <property type="component" value="Unassembled WGS sequence"/>
</dbReference>
<dbReference type="SUPFAM" id="SSF64288">
    <property type="entry name" value="Chorismate lyase-like"/>
    <property type="match status" value="1"/>
</dbReference>
<dbReference type="Gene3D" id="3.40.1410.10">
    <property type="entry name" value="Chorismate lyase-like"/>
    <property type="match status" value="1"/>
</dbReference>
<dbReference type="InterPro" id="IPR050679">
    <property type="entry name" value="Bact_HTH_transcr_reg"/>
</dbReference>